<proteinExistence type="predicted"/>
<keyword evidence="2" id="KW-1185">Reference proteome</keyword>
<dbReference type="Proteomes" id="UP000681290">
    <property type="component" value="Unassembled WGS sequence"/>
</dbReference>
<gene>
    <name evidence="1" type="ORF">J15TS10_49720</name>
</gene>
<comment type="caution">
    <text evidence="1">The sequence shown here is derived from an EMBL/GenBank/DDBJ whole genome shotgun (WGS) entry which is preliminary data.</text>
</comment>
<sequence>MGEEWTLPVMAKVWFSKSVLQHQVLVKNIRRRQQIEEGTSVRHDQCTQQ</sequence>
<evidence type="ECO:0000313" key="1">
    <source>
        <dbReference type="EMBL" id="GIP61158.1"/>
    </source>
</evidence>
<reference evidence="1 2" key="1">
    <citation type="submission" date="2021-03" db="EMBL/GenBank/DDBJ databases">
        <title>Antimicrobial resistance genes in bacteria isolated from Japanese honey, and their potential for conferring macrolide and lincosamide resistance in the American foulbrood pathogen Paenibacillus larvae.</title>
        <authorList>
            <person name="Okamoto M."/>
            <person name="Kumagai M."/>
            <person name="Kanamori H."/>
            <person name="Takamatsu D."/>
        </authorList>
    </citation>
    <scope>NUCLEOTIDE SEQUENCE [LARGE SCALE GENOMIC DNA]</scope>
    <source>
        <strain evidence="1 2">J15TS10</strain>
    </source>
</reference>
<dbReference type="EMBL" id="BOSM01000014">
    <property type="protein sequence ID" value="GIP61158.1"/>
    <property type="molecule type" value="Genomic_DNA"/>
</dbReference>
<name>A0ABQ4MZ10_9BACL</name>
<evidence type="ECO:0000313" key="2">
    <source>
        <dbReference type="Proteomes" id="UP000681290"/>
    </source>
</evidence>
<protein>
    <submittedName>
        <fullName evidence="1">Uncharacterized protein</fullName>
    </submittedName>
</protein>
<organism evidence="1 2">
    <name type="scientific">Paenibacillus woosongensis</name>
    <dbReference type="NCBI Taxonomy" id="307580"/>
    <lineage>
        <taxon>Bacteria</taxon>
        <taxon>Bacillati</taxon>
        <taxon>Bacillota</taxon>
        <taxon>Bacilli</taxon>
        <taxon>Bacillales</taxon>
        <taxon>Paenibacillaceae</taxon>
        <taxon>Paenibacillus</taxon>
    </lineage>
</organism>
<accession>A0ABQ4MZ10</accession>